<dbReference type="InterPro" id="IPR005793">
    <property type="entry name" value="Formyl_trans_C"/>
</dbReference>
<dbReference type="AlphaFoldDB" id="A0A2T8HSU0"/>
<feature type="domain" description="Formyl transferase N-terminal" evidence="6">
    <location>
        <begin position="1"/>
        <end position="179"/>
    </location>
</feature>
<dbReference type="InterPro" id="IPR011034">
    <property type="entry name" value="Formyl_transferase-like_C_sf"/>
</dbReference>
<dbReference type="SUPFAM" id="SSF50486">
    <property type="entry name" value="FMT C-terminal domain-like"/>
    <property type="match status" value="1"/>
</dbReference>
<evidence type="ECO:0000256" key="3">
    <source>
        <dbReference type="ARBA" id="ARBA00022679"/>
    </source>
</evidence>
<evidence type="ECO:0000256" key="5">
    <source>
        <dbReference type="HAMAP-Rule" id="MF_00182"/>
    </source>
</evidence>
<evidence type="ECO:0000313" key="9">
    <source>
        <dbReference type="Proteomes" id="UP000245911"/>
    </source>
</evidence>
<dbReference type="OrthoDB" id="9802815at2"/>
<comment type="catalytic activity">
    <reaction evidence="5">
        <text>L-methionyl-tRNA(fMet) + (6R)-10-formyltetrahydrofolate = N-formyl-L-methionyl-tRNA(fMet) + (6S)-5,6,7,8-tetrahydrofolate + H(+)</text>
        <dbReference type="Rhea" id="RHEA:24380"/>
        <dbReference type="Rhea" id="RHEA-COMP:9952"/>
        <dbReference type="Rhea" id="RHEA-COMP:9953"/>
        <dbReference type="ChEBI" id="CHEBI:15378"/>
        <dbReference type="ChEBI" id="CHEBI:57453"/>
        <dbReference type="ChEBI" id="CHEBI:78530"/>
        <dbReference type="ChEBI" id="CHEBI:78844"/>
        <dbReference type="ChEBI" id="CHEBI:195366"/>
        <dbReference type="EC" id="2.1.2.9"/>
    </reaction>
</comment>
<dbReference type="Proteomes" id="UP000245911">
    <property type="component" value="Unassembled WGS sequence"/>
</dbReference>
<dbReference type="RefSeq" id="WP_116558939.1">
    <property type="nucleotide sequence ID" value="NZ_QDKM01000005.1"/>
</dbReference>
<evidence type="ECO:0000313" key="8">
    <source>
        <dbReference type="EMBL" id="PVH28487.1"/>
    </source>
</evidence>
<comment type="similarity">
    <text evidence="1 5">Belongs to the Fmt family.</text>
</comment>
<feature type="domain" description="Formyl transferase C-terminal" evidence="7">
    <location>
        <begin position="200"/>
        <end position="290"/>
    </location>
</feature>
<organism evidence="8 9">
    <name type="scientific">Pararhodobacter oceanensis</name>
    <dbReference type="NCBI Taxonomy" id="2172121"/>
    <lineage>
        <taxon>Bacteria</taxon>
        <taxon>Pseudomonadati</taxon>
        <taxon>Pseudomonadota</taxon>
        <taxon>Alphaproteobacteria</taxon>
        <taxon>Rhodobacterales</taxon>
        <taxon>Paracoccaceae</taxon>
        <taxon>Pararhodobacter</taxon>
    </lineage>
</organism>
<dbReference type="PANTHER" id="PTHR11138">
    <property type="entry name" value="METHIONYL-TRNA FORMYLTRANSFERASE"/>
    <property type="match status" value="1"/>
</dbReference>
<evidence type="ECO:0000259" key="6">
    <source>
        <dbReference type="Pfam" id="PF00551"/>
    </source>
</evidence>
<reference evidence="8 9" key="1">
    <citation type="submission" date="2018-04" db="EMBL/GenBank/DDBJ databases">
        <title>Pararhodobacter oceanense sp. nov., isolated from marine intertidal sediment.</title>
        <authorList>
            <person name="Wang X.-L."/>
            <person name="Du Z.-J."/>
        </authorList>
    </citation>
    <scope>NUCLEOTIDE SEQUENCE [LARGE SCALE GENOMIC DNA]</scope>
    <source>
        <strain evidence="8 9">AM505</strain>
    </source>
</reference>
<dbReference type="Pfam" id="PF02911">
    <property type="entry name" value="Formyl_trans_C"/>
    <property type="match status" value="1"/>
</dbReference>
<dbReference type="InterPro" id="IPR002376">
    <property type="entry name" value="Formyl_transf_N"/>
</dbReference>
<dbReference type="InterPro" id="IPR041711">
    <property type="entry name" value="Met-tRNA-FMT_N"/>
</dbReference>
<dbReference type="HAMAP" id="MF_00182">
    <property type="entry name" value="Formyl_trans"/>
    <property type="match status" value="1"/>
</dbReference>
<gene>
    <name evidence="5" type="primary">fmt</name>
    <name evidence="8" type="ORF">DDE20_13025</name>
</gene>
<evidence type="ECO:0000256" key="2">
    <source>
        <dbReference type="ARBA" id="ARBA00012261"/>
    </source>
</evidence>
<dbReference type="GO" id="GO:0004479">
    <property type="term" value="F:methionyl-tRNA formyltransferase activity"/>
    <property type="evidence" value="ECO:0007669"/>
    <property type="project" value="UniProtKB-UniRule"/>
</dbReference>
<sequence>MRVIFMGSPEFSVPVLEALHAEHEVVCVYCQPPRPAGRGKKDRPTAVQARAEELGLMVRHPERLRDAAAQAEFAALQADVAVVVAYGLILPQAVLDAPRLGCLNIHASLLPRWRGAAPIHRAIIAGDAETGVCIMQMEAGLDTGPVLLRETLAIGGEETTGELHDRLSLMGAELIVRALDQLPELTPEVQPDEGVSYAHKIDKAEARVDWRRSAEEVARLINGLSPFPGAWCETPAGRLKLLKARVVAGDGAAGEVLGGLVIACGSGAVEILRAQRQGKRVMEADELLRGLDLPVGTVLDAPPA</sequence>
<evidence type="ECO:0000256" key="1">
    <source>
        <dbReference type="ARBA" id="ARBA00010699"/>
    </source>
</evidence>
<feature type="binding site" evidence="5">
    <location>
        <begin position="108"/>
        <end position="111"/>
    </location>
    <ligand>
        <name>(6S)-5,6,7,8-tetrahydrofolate</name>
        <dbReference type="ChEBI" id="CHEBI:57453"/>
    </ligand>
</feature>
<dbReference type="SUPFAM" id="SSF53328">
    <property type="entry name" value="Formyltransferase"/>
    <property type="match status" value="1"/>
</dbReference>
<dbReference type="PROSITE" id="PS00373">
    <property type="entry name" value="GART"/>
    <property type="match status" value="1"/>
</dbReference>
<dbReference type="InterPro" id="IPR044135">
    <property type="entry name" value="Met-tRNA-FMT_C"/>
</dbReference>
<keyword evidence="4 5" id="KW-0648">Protein biosynthesis</keyword>
<dbReference type="NCBIfam" id="TIGR00460">
    <property type="entry name" value="fmt"/>
    <property type="match status" value="1"/>
</dbReference>
<accession>A0A2T8HSU0</accession>
<dbReference type="InterPro" id="IPR005794">
    <property type="entry name" value="Fmt"/>
</dbReference>
<comment type="function">
    <text evidence="5">Attaches a formyl group to the free amino group of methionyl-tRNA(fMet). The formyl group appears to play a dual role in the initiator identity of N-formylmethionyl-tRNA by promoting its recognition by IF2 and preventing the misappropriation of this tRNA by the elongation apparatus.</text>
</comment>
<name>A0A2T8HSU0_9RHOB</name>
<dbReference type="EC" id="2.1.2.9" evidence="2 5"/>
<comment type="caution">
    <text evidence="8">The sequence shown here is derived from an EMBL/GenBank/DDBJ whole genome shotgun (WGS) entry which is preliminary data.</text>
</comment>
<protein>
    <recommendedName>
        <fullName evidence="2 5">Methionyl-tRNA formyltransferase</fullName>
        <ecNumber evidence="2 5">2.1.2.9</ecNumber>
    </recommendedName>
</protein>
<dbReference type="EMBL" id="QDKM01000005">
    <property type="protein sequence ID" value="PVH28487.1"/>
    <property type="molecule type" value="Genomic_DNA"/>
</dbReference>
<dbReference type="InterPro" id="IPR036477">
    <property type="entry name" value="Formyl_transf_N_sf"/>
</dbReference>
<evidence type="ECO:0000259" key="7">
    <source>
        <dbReference type="Pfam" id="PF02911"/>
    </source>
</evidence>
<dbReference type="Pfam" id="PF00551">
    <property type="entry name" value="Formyl_trans_N"/>
    <property type="match status" value="1"/>
</dbReference>
<dbReference type="GO" id="GO:0005829">
    <property type="term" value="C:cytosol"/>
    <property type="evidence" value="ECO:0007669"/>
    <property type="project" value="TreeGrafter"/>
</dbReference>
<keyword evidence="9" id="KW-1185">Reference proteome</keyword>
<dbReference type="Gene3D" id="3.40.50.12230">
    <property type="match status" value="1"/>
</dbReference>
<keyword evidence="3 5" id="KW-0808">Transferase</keyword>
<dbReference type="CDD" id="cd08704">
    <property type="entry name" value="Met_tRNA_FMT_C"/>
    <property type="match status" value="1"/>
</dbReference>
<dbReference type="InterPro" id="IPR001555">
    <property type="entry name" value="GART_AS"/>
</dbReference>
<dbReference type="PANTHER" id="PTHR11138:SF5">
    <property type="entry name" value="METHIONYL-TRNA FORMYLTRANSFERASE, MITOCHONDRIAL"/>
    <property type="match status" value="1"/>
</dbReference>
<dbReference type="CDD" id="cd08646">
    <property type="entry name" value="FMT_core_Met-tRNA-FMT_N"/>
    <property type="match status" value="1"/>
</dbReference>
<proteinExistence type="inferred from homology"/>
<evidence type="ECO:0000256" key="4">
    <source>
        <dbReference type="ARBA" id="ARBA00022917"/>
    </source>
</evidence>